<evidence type="ECO:0000256" key="5">
    <source>
        <dbReference type="HAMAP-Rule" id="MF_00214"/>
    </source>
</evidence>
<feature type="binding site" evidence="5">
    <location>
        <position position="231"/>
    </location>
    <ligand>
        <name>3-dehydroquinate</name>
        <dbReference type="ChEBI" id="CHEBI:32364"/>
    </ligand>
</feature>
<organism evidence="6 7">
    <name type="scientific">Sinobaca qinghaiensis</name>
    <dbReference type="NCBI Taxonomy" id="342944"/>
    <lineage>
        <taxon>Bacteria</taxon>
        <taxon>Bacillati</taxon>
        <taxon>Bacillota</taxon>
        <taxon>Bacilli</taxon>
        <taxon>Bacillales</taxon>
        <taxon>Sporolactobacillaceae</taxon>
        <taxon>Sinobaca</taxon>
    </lineage>
</organism>
<protein>
    <recommendedName>
        <fullName evidence="5">3-dehydroquinate dehydratase</fullName>
        <shortName evidence="5">3-dehydroquinase</shortName>
        <ecNumber evidence="5">4.2.1.10</ecNumber>
    </recommendedName>
    <alternativeName>
        <fullName evidence="5">Type I DHQase</fullName>
    </alternativeName>
    <alternativeName>
        <fullName evidence="5">Type I dehydroquinase</fullName>
        <shortName evidence="5">DHQ1</shortName>
    </alternativeName>
</protein>
<dbReference type="CDD" id="cd00502">
    <property type="entry name" value="DHQase_I"/>
    <property type="match status" value="1"/>
</dbReference>
<dbReference type="Proteomes" id="UP000285120">
    <property type="component" value="Unassembled WGS sequence"/>
</dbReference>
<dbReference type="Pfam" id="PF01487">
    <property type="entry name" value="DHquinase_I"/>
    <property type="match status" value="1"/>
</dbReference>
<evidence type="ECO:0000256" key="1">
    <source>
        <dbReference type="ARBA" id="ARBA00001864"/>
    </source>
</evidence>
<dbReference type="GO" id="GO:0009423">
    <property type="term" value="P:chorismate biosynthetic process"/>
    <property type="evidence" value="ECO:0007669"/>
    <property type="project" value="UniProtKB-UniRule"/>
</dbReference>
<comment type="similarity">
    <text evidence="5">Belongs to the type-I 3-dehydroquinase family.</text>
</comment>
<name>A0A419V5I1_9BACL</name>
<evidence type="ECO:0000256" key="4">
    <source>
        <dbReference type="ARBA" id="ARBA00023270"/>
    </source>
</evidence>
<evidence type="ECO:0000313" key="6">
    <source>
        <dbReference type="EMBL" id="RKD75157.1"/>
    </source>
</evidence>
<dbReference type="RefSeq" id="WP_120192057.1">
    <property type="nucleotide sequence ID" value="NZ_RAPK01000007.1"/>
</dbReference>
<dbReference type="GO" id="GO:0046279">
    <property type="term" value="P:3,4-dihydroxybenzoate biosynthetic process"/>
    <property type="evidence" value="ECO:0007669"/>
    <property type="project" value="UniProtKB-ARBA"/>
</dbReference>
<feature type="binding site" evidence="5">
    <location>
        <position position="81"/>
    </location>
    <ligand>
        <name>3-dehydroquinate</name>
        <dbReference type="ChEBI" id="CHEBI:32364"/>
    </ligand>
</feature>
<dbReference type="EC" id="4.2.1.10" evidence="5"/>
<comment type="caution">
    <text evidence="5">Lacks conserved residue(s) required for the propagation of feature annotation.</text>
</comment>
<dbReference type="GO" id="GO:0008652">
    <property type="term" value="P:amino acid biosynthetic process"/>
    <property type="evidence" value="ECO:0007669"/>
    <property type="project" value="UniProtKB-KW"/>
</dbReference>
<proteinExistence type="inferred from homology"/>
<dbReference type="InterPro" id="IPR001381">
    <property type="entry name" value="DHquinase_I"/>
</dbReference>
<dbReference type="Gene3D" id="3.20.20.70">
    <property type="entry name" value="Aldolase class I"/>
    <property type="match status" value="1"/>
</dbReference>
<dbReference type="PANTHER" id="PTHR43699">
    <property type="entry name" value="3-DEHYDROQUINATE DEHYDRATASE"/>
    <property type="match status" value="1"/>
</dbReference>
<feature type="binding site" evidence="5">
    <location>
        <begin position="45"/>
        <end position="47"/>
    </location>
    <ligand>
        <name>3-dehydroquinate</name>
        <dbReference type="ChEBI" id="CHEBI:32364"/>
    </ligand>
</feature>
<keyword evidence="7" id="KW-1185">Reference proteome</keyword>
<feature type="active site" description="Schiff-base intermediate with substrate" evidence="5">
    <location>
        <position position="170"/>
    </location>
</feature>
<dbReference type="FunFam" id="3.20.20.70:FF:000047">
    <property type="entry name" value="3-dehydroquinate dehydratase"/>
    <property type="match status" value="1"/>
</dbReference>
<dbReference type="NCBIfam" id="TIGR01093">
    <property type="entry name" value="aroD"/>
    <property type="match status" value="1"/>
</dbReference>
<comment type="catalytic activity">
    <reaction evidence="1 5">
        <text>3-dehydroquinate = 3-dehydroshikimate + H2O</text>
        <dbReference type="Rhea" id="RHEA:21096"/>
        <dbReference type="ChEBI" id="CHEBI:15377"/>
        <dbReference type="ChEBI" id="CHEBI:16630"/>
        <dbReference type="ChEBI" id="CHEBI:32364"/>
        <dbReference type="EC" id="4.2.1.10"/>
    </reaction>
</comment>
<gene>
    <name evidence="5" type="primary">aroD</name>
    <name evidence="6" type="ORF">ATL39_0854</name>
</gene>
<comment type="pathway">
    <text evidence="5">Metabolic intermediate biosynthesis; chorismate biosynthesis; chorismate from D-erythrose 4-phosphate and phosphoenolpyruvate: step 3/7.</text>
</comment>
<keyword evidence="2 5" id="KW-0057">Aromatic amino acid biosynthesis</keyword>
<keyword evidence="3 5" id="KW-0456">Lyase</keyword>
<sequence length="249" mass="27577">MTTKAQSLDLHKYTSTVCTALVGKTAEELDRELDIILPKEPDVLEWRADHLETLADTGRLLKAADSIRKRAGKLPIIFTIRSVHEGGETIDIDEEAKVEVLQQIAASGSVSALDYEWSNNRERVTGVQNACRKHGIKCILSYHNFQETPSREEMIRMLKEMAEQKPDYGKLAVMPQNNTDVLQLLDVTEEITSSLEMPIITMAMGPLGGITRLAGWQYGSVLTFAVGSSSSAPGQIPIDLVRRVEQALK</sequence>
<keyword evidence="4 5" id="KW-0704">Schiff base</keyword>
<dbReference type="OrthoDB" id="9813659at2"/>
<evidence type="ECO:0000313" key="7">
    <source>
        <dbReference type="Proteomes" id="UP000285120"/>
    </source>
</evidence>
<comment type="function">
    <text evidence="5">Involved in the third step of the chorismate pathway, which leads to the biosynthesis of aromatic amino acids. Catalyzes the cis-dehydration of 3-dehydroquinate (DHQ) and introduces the first double bond of the aromatic ring to yield 3-dehydroshikimate.</text>
</comment>
<feature type="binding site" evidence="5">
    <location>
        <position position="212"/>
    </location>
    <ligand>
        <name>3-dehydroquinate</name>
        <dbReference type="ChEBI" id="CHEBI:32364"/>
    </ligand>
</feature>
<dbReference type="InterPro" id="IPR050146">
    <property type="entry name" value="Type-I_3-dehydroquinase"/>
</dbReference>
<accession>A0A419V5I1</accession>
<dbReference type="HAMAP" id="MF_00214">
    <property type="entry name" value="AroD"/>
    <property type="match status" value="1"/>
</dbReference>
<dbReference type="UniPathway" id="UPA00053">
    <property type="reaction ID" value="UER00086"/>
</dbReference>
<reference evidence="6 7" key="1">
    <citation type="submission" date="2018-09" db="EMBL/GenBank/DDBJ databases">
        <title>Genomic Encyclopedia of Archaeal and Bacterial Type Strains, Phase II (KMG-II): from individual species to whole genera.</title>
        <authorList>
            <person name="Goeker M."/>
        </authorList>
    </citation>
    <scope>NUCLEOTIDE SEQUENCE [LARGE SCALE GENOMIC DNA]</scope>
    <source>
        <strain evidence="6 7">DSM 17008</strain>
    </source>
</reference>
<evidence type="ECO:0000256" key="2">
    <source>
        <dbReference type="ARBA" id="ARBA00023141"/>
    </source>
</evidence>
<comment type="subunit">
    <text evidence="5">Homodimer.</text>
</comment>
<comment type="caution">
    <text evidence="6">The sequence shown here is derived from an EMBL/GenBank/DDBJ whole genome shotgun (WGS) entry which is preliminary data.</text>
</comment>
<dbReference type="GO" id="GO:0009073">
    <property type="term" value="P:aromatic amino acid family biosynthetic process"/>
    <property type="evidence" value="ECO:0007669"/>
    <property type="project" value="UniProtKB-KW"/>
</dbReference>
<feature type="active site" description="Proton donor/acceptor" evidence="5">
    <location>
        <position position="143"/>
    </location>
</feature>
<dbReference type="InterPro" id="IPR013785">
    <property type="entry name" value="Aldolase_TIM"/>
</dbReference>
<dbReference type="AlphaFoldDB" id="A0A419V5I1"/>
<evidence type="ECO:0000256" key="3">
    <source>
        <dbReference type="ARBA" id="ARBA00023239"/>
    </source>
</evidence>
<dbReference type="SUPFAM" id="SSF51569">
    <property type="entry name" value="Aldolase"/>
    <property type="match status" value="1"/>
</dbReference>
<keyword evidence="5" id="KW-0028">Amino-acid biosynthesis</keyword>
<dbReference type="PANTHER" id="PTHR43699:SF1">
    <property type="entry name" value="3-DEHYDROQUINATE DEHYDRATASE"/>
    <property type="match status" value="1"/>
</dbReference>
<dbReference type="EMBL" id="RAPK01000007">
    <property type="protein sequence ID" value="RKD75157.1"/>
    <property type="molecule type" value="Genomic_DNA"/>
</dbReference>
<dbReference type="GO" id="GO:0003855">
    <property type="term" value="F:3-dehydroquinate dehydratase activity"/>
    <property type="evidence" value="ECO:0007669"/>
    <property type="project" value="UniProtKB-UniRule"/>
</dbReference>
<feature type="binding site" evidence="5">
    <location>
        <position position="235"/>
    </location>
    <ligand>
        <name>3-dehydroquinate</name>
        <dbReference type="ChEBI" id="CHEBI:32364"/>
    </ligand>
</feature>